<evidence type="ECO:0000256" key="8">
    <source>
        <dbReference type="ARBA" id="ARBA00065734"/>
    </source>
</evidence>
<dbReference type="EMBL" id="QZCH01000021">
    <property type="protein sequence ID" value="RJG42053.1"/>
    <property type="molecule type" value="Genomic_DNA"/>
</dbReference>
<dbReference type="UniPathway" id="UPA00232"/>
<keyword evidence="4" id="KW-0285">Flavoprotein</keyword>
<dbReference type="InterPro" id="IPR002938">
    <property type="entry name" value="FAD-bd"/>
</dbReference>
<dbReference type="InterPro" id="IPR010971">
    <property type="entry name" value="UbiH/COQ6"/>
</dbReference>
<keyword evidence="7" id="KW-0503">Monooxygenase</keyword>
<dbReference type="Proteomes" id="UP000283255">
    <property type="component" value="Unassembled WGS sequence"/>
</dbReference>
<dbReference type="FunFam" id="3.50.50.60:FF:000021">
    <property type="entry name" value="Ubiquinone biosynthesis monooxygenase COQ6"/>
    <property type="match status" value="1"/>
</dbReference>
<comment type="subunit">
    <text evidence="8">Component of the Ubi complex metabolon, which regroups five ubiquinone biosynthesis proteins (UbiE, UbiF, UbiG, UbiH and UbiI) and two accessory factors (UbiK and the lipid-binding protein UbiJ).</text>
</comment>
<evidence type="ECO:0000256" key="6">
    <source>
        <dbReference type="ARBA" id="ARBA00023002"/>
    </source>
</evidence>
<feature type="domain" description="FAD-binding" evidence="9">
    <location>
        <begin position="5"/>
        <end position="317"/>
    </location>
</feature>
<dbReference type="RefSeq" id="WP_119911561.1">
    <property type="nucleotide sequence ID" value="NZ_QZCH01000021.1"/>
</dbReference>
<evidence type="ECO:0000256" key="2">
    <source>
        <dbReference type="ARBA" id="ARBA00004749"/>
    </source>
</evidence>
<dbReference type="GO" id="GO:0006744">
    <property type="term" value="P:ubiquinone biosynthetic process"/>
    <property type="evidence" value="ECO:0007669"/>
    <property type="project" value="UniProtKB-UniPathway"/>
</dbReference>
<dbReference type="PANTHER" id="PTHR43876">
    <property type="entry name" value="UBIQUINONE BIOSYNTHESIS MONOOXYGENASE COQ6, MITOCHONDRIAL"/>
    <property type="match status" value="1"/>
</dbReference>
<dbReference type="InterPro" id="IPR051205">
    <property type="entry name" value="UbiH/COQ6_monooxygenase"/>
</dbReference>
<comment type="pathway">
    <text evidence="2">Cofactor biosynthesis; ubiquinone biosynthesis.</text>
</comment>
<evidence type="ECO:0000256" key="5">
    <source>
        <dbReference type="ARBA" id="ARBA00022827"/>
    </source>
</evidence>
<evidence type="ECO:0000313" key="10">
    <source>
        <dbReference type="EMBL" id="RJG42053.1"/>
    </source>
</evidence>
<dbReference type="InterPro" id="IPR018168">
    <property type="entry name" value="Ubi_Hdrlase_CS"/>
</dbReference>
<reference evidence="10 11" key="2">
    <citation type="submission" date="2019-01" db="EMBL/GenBank/DDBJ databases">
        <title>Motilimonas pumilus sp. nov., isolated from the gut of sea cucumber (Apostichopus japonicus).</title>
        <authorList>
            <person name="Wang F.-Q."/>
            <person name="Ren L.-H."/>
            <person name="Lin Y.-W."/>
            <person name="Sun G.-H."/>
            <person name="Du Z.-J."/>
            <person name="Zhao J.-X."/>
            <person name="Liu X.-J."/>
            <person name="Liu L.-J."/>
        </authorList>
    </citation>
    <scope>NUCLEOTIDE SEQUENCE [LARGE SCALE GENOMIC DNA]</scope>
    <source>
        <strain evidence="10 11">PLHSC7-2</strain>
    </source>
</reference>
<keyword evidence="11" id="KW-1185">Reference proteome</keyword>
<evidence type="ECO:0000259" key="9">
    <source>
        <dbReference type="Pfam" id="PF01494"/>
    </source>
</evidence>
<dbReference type="InterPro" id="IPR036188">
    <property type="entry name" value="FAD/NAD-bd_sf"/>
</dbReference>
<dbReference type="SUPFAM" id="SSF51905">
    <property type="entry name" value="FAD/NAD(P)-binding domain"/>
    <property type="match status" value="1"/>
</dbReference>
<comment type="cofactor">
    <cofactor evidence="1">
        <name>FAD</name>
        <dbReference type="ChEBI" id="CHEBI:57692"/>
    </cofactor>
</comment>
<evidence type="ECO:0000256" key="3">
    <source>
        <dbReference type="ARBA" id="ARBA00005349"/>
    </source>
</evidence>
<reference evidence="10 11" key="1">
    <citation type="submission" date="2018-09" db="EMBL/GenBank/DDBJ databases">
        <authorList>
            <person name="Wang F."/>
        </authorList>
    </citation>
    <scope>NUCLEOTIDE SEQUENCE [LARGE SCALE GENOMIC DNA]</scope>
    <source>
        <strain evidence="10 11">PLHSC7-2</strain>
    </source>
</reference>
<evidence type="ECO:0000313" key="11">
    <source>
        <dbReference type="Proteomes" id="UP000283255"/>
    </source>
</evidence>
<protein>
    <submittedName>
        <fullName evidence="10">FAD-dependent 2-octaprenylphenol hydroxylase</fullName>
    </submittedName>
</protein>
<gene>
    <name evidence="10" type="ORF">D1Z90_14810</name>
</gene>
<dbReference type="GO" id="GO:0071949">
    <property type="term" value="F:FAD binding"/>
    <property type="evidence" value="ECO:0007669"/>
    <property type="project" value="InterPro"/>
</dbReference>
<dbReference type="AlphaFoldDB" id="A0A418YC33"/>
<organism evidence="10 11">
    <name type="scientific">Motilimonas pumila</name>
    <dbReference type="NCBI Taxonomy" id="2303987"/>
    <lineage>
        <taxon>Bacteria</taxon>
        <taxon>Pseudomonadati</taxon>
        <taxon>Pseudomonadota</taxon>
        <taxon>Gammaproteobacteria</taxon>
        <taxon>Alteromonadales</taxon>
        <taxon>Alteromonadales genera incertae sedis</taxon>
        <taxon>Motilimonas</taxon>
    </lineage>
</organism>
<accession>A0A418YC33</accession>
<keyword evidence="6" id="KW-0560">Oxidoreductase</keyword>
<evidence type="ECO:0000256" key="7">
    <source>
        <dbReference type="ARBA" id="ARBA00023033"/>
    </source>
</evidence>
<name>A0A418YC33_9GAMM</name>
<dbReference type="GO" id="GO:0110142">
    <property type="term" value="C:ubiquinone biosynthesis complex"/>
    <property type="evidence" value="ECO:0007669"/>
    <property type="project" value="UniProtKB-ARBA"/>
</dbReference>
<dbReference type="PROSITE" id="PS01304">
    <property type="entry name" value="UBIH"/>
    <property type="match status" value="1"/>
</dbReference>
<dbReference type="PANTHER" id="PTHR43876:SF7">
    <property type="entry name" value="UBIQUINONE BIOSYNTHESIS MONOOXYGENASE COQ6, MITOCHONDRIAL"/>
    <property type="match status" value="1"/>
</dbReference>
<keyword evidence="5" id="KW-0274">FAD</keyword>
<comment type="similarity">
    <text evidence="3">Belongs to the UbiH/COQ6 family.</text>
</comment>
<dbReference type="Gene3D" id="3.50.50.60">
    <property type="entry name" value="FAD/NAD(P)-binding domain"/>
    <property type="match status" value="2"/>
</dbReference>
<dbReference type="GO" id="GO:0019168">
    <property type="term" value="F:2-polyprenylphenol 6-hydroxylase activity"/>
    <property type="evidence" value="ECO:0007669"/>
    <property type="project" value="TreeGrafter"/>
</dbReference>
<proteinExistence type="inferred from homology"/>
<sequence>MMQSYDVVIIGGGMVGLSLAAALNNSAIKVAIIEGQLPDEHFSEIADNRVSALSAASERILSRLGTWPEIADHAAAYQSMEVWDQDSFGRITFAAEQLQQQHLGHIVENRRIQLALLAKVKQQTNVTLLMPHQVKQLAMGEGEAWLQLHNGQALTAKLVVGADGAQSWTRQQMAIPLVYRDYQHHAIVATVATTESHQGCARQAFTPQGPLAFLPLSQPHQCSIVWSVSPERASELMALTEQEFNKALTMAFDNQLGLCRVLSHRFKVPLAMRYARNFAQHRCALVGDAAHTIHPLAGQGVNLGLLDAASLAQEIIRHHASGLDIGQLSQLRQFERWRKAEAVDMILAMEALKQGFSGNHPLKKLIRDVGLTLVDKLTPLKQSFMVRAMGQAGELPDLAKP</sequence>
<dbReference type="NCBIfam" id="TIGR01988">
    <property type="entry name" value="Ubi-OHases"/>
    <property type="match status" value="1"/>
</dbReference>
<comment type="caution">
    <text evidence="10">The sequence shown here is derived from an EMBL/GenBank/DDBJ whole genome shotgun (WGS) entry which is preliminary data.</text>
</comment>
<evidence type="ECO:0000256" key="1">
    <source>
        <dbReference type="ARBA" id="ARBA00001974"/>
    </source>
</evidence>
<evidence type="ECO:0000256" key="4">
    <source>
        <dbReference type="ARBA" id="ARBA00022630"/>
    </source>
</evidence>
<dbReference type="Pfam" id="PF01494">
    <property type="entry name" value="FAD_binding_3"/>
    <property type="match status" value="1"/>
</dbReference>
<dbReference type="PRINTS" id="PR00420">
    <property type="entry name" value="RNGMNOXGNASE"/>
</dbReference>
<dbReference type="OrthoDB" id="9769565at2"/>